<dbReference type="PROSITE" id="PS51722">
    <property type="entry name" value="G_TR_2"/>
    <property type="match status" value="1"/>
</dbReference>
<keyword evidence="3 6" id="KW-0251">Elongation factor</keyword>
<dbReference type="Gene3D" id="3.30.70.240">
    <property type="match status" value="1"/>
</dbReference>
<comment type="function">
    <text evidence="6">Mitochondrial GTPase that catalyzes the GTP-dependent ribosomal translocation step during translation elongation. During this step, the ribosome changes from the pre-translocational (PRE) to the post-translocational (POST) state as the newly formed A-site-bound peptidyl-tRNA and P-site-bound deacylated tRNA move to the P and E sites, respectively. Catalyzes the coordinated movement of the two tRNA molecules, the mRNA and conformational changes in the ribosome.</text>
</comment>
<dbReference type="CDD" id="cd04091">
    <property type="entry name" value="mtEFG1_II_like"/>
    <property type="match status" value="1"/>
</dbReference>
<dbReference type="InterPro" id="IPR014721">
    <property type="entry name" value="Ribsml_uS5_D2-typ_fold_subgr"/>
</dbReference>
<dbReference type="PRINTS" id="PR00315">
    <property type="entry name" value="ELONGATNFCT"/>
</dbReference>
<evidence type="ECO:0000313" key="13">
    <source>
        <dbReference type="Proteomes" id="UP000325113"/>
    </source>
</evidence>
<dbReference type="FunFam" id="3.40.50.300:FF:000029">
    <property type="entry name" value="Elongation factor G"/>
    <property type="match status" value="1"/>
</dbReference>
<sequence length="714" mass="78652">MFSAAAPAAANHSVDTLRNIGISAHIDSGKTTLTERILFYTGRIDAIHDVRGKDGVGAKMDSMELEREKGITIQSAATYCVWGDNHINIIDTPGHVDFTVEVERALRVLDGAILVLCGVAGVQSQSITVDRQMKRYKVPRMAFINKLDRQGANPDKVIKDLRTKLKLNAVAMQVQIGQEANLNGVVNIVDRQAIMFEGDNGEILKEVPIPEDLKDEVESRRTQLIEHLADIDDEIGELFLMEEEPDVDTIHAAVRRQVIARELVPVFLGSAFKNRGVQPLLDAVIKYLPNPTESKNIALDADDESKVVPLTTDDSKPLVALAFKLEESRFGQLTYFRIYQGSLKKGGTFVNVKTGQRVKVPRLVRMHASDMEDVDSIGAGEIVATFGVDCASGDTFTDGSHRVSMESMFCPEPVISYSIKPANTAQSSNFSKALQRFQREDPTLRVHVDDESGETIMSGMGELHLDIYVERMRREYKVDVVTGEPKVNYRETVTQRSEFNYLHKKQTGGAGQFGRVIGHMEPMTPEEMVAAGDEDGKKVFEFVNGIVGNAIPPEYIAAVRKGFEEAVTKGALTGHPVEGIRVTLTDGQDHPVDSSEIAFRSAAIGAFRQGFMAAKPSLLEPVMAVELLVPTEFQGTAVALINKRKGQLLDQEAGDMTVTIQALVPLASMFGFSTDLRSSTQGKGEFSMEYKEHQAVMPDVQQKLIAEFQKTHKE</sequence>
<comment type="pathway">
    <text evidence="6">Protein biosynthesis; polypeptide chain elongation.</text>
</comment>
<dbReference type="Gene3D" id="3.30.230.10">
    <property type="match status" value="1"/>
</dbReference>
<proteinExistence type="inferred from homology"/>
<accession>A0A5A8CYS7</accession>
<dbReference type="GO" id="GO:0070125">
    <property type="term" value="P:mitochondrial translational elongation"/>
    <property type="evidence" value="ECO:0007669"/>
    <property type="project" value="UniProtKB-UniRule"/>
</dbReference>
<dbReference type="Gene3D" id="3.30.70.870">
    <property type="entry name" value="Elongation Factor G (Translational Gtpase), domain 3"/>
    <property type="match status" value="1"/>
</dbReference>
<reference evidence="11 12" key="1">
    <citation type="submission" date="2019-07" db="EMBL/GenBank/DDBJ databases">
        <title>Genomes of Cafeteria roenbergensis.</title>
        <authorList>
            <person name="Fischer M.G."/>
            <person name="Hackl T."/>
            <person name="Roman M."/>
        </authorList>
    </citation>
    <scope>NUCLEOTIDE SEQUENCE [LARGE SCALE GENOMIC DNA]</scope>
    <source>
        <strain evidence="8 11">BVI</strain>
        <strain evidence="9 13">Cflag</strain>
        <strain evidence="10 12">RCC970-E3</strain>
    </source>
</reference>
<dbReference type="EMBL" id="VLTN01000001">
    <property type="protein sequence ID" value="KAA0157426.1"/>
    <property type="molecule type" value="Genomic_DNA"/>
</dbReference>
<dbReference type="SMART" id="SM00838">
    <property type="entry name" value="EFG_C"/>
    <property type="match status" value="1"/>
</dbReference>
<dbReference type="Pfam" id="PF03144">
    <property type="entry name" value="GTP_EFTU_D2"/>
    <property type="match status" value="1"/>
</dbReference>
<dbReference type="Proteomes" id="UP000325113">
    <property type="component" value="Unassembled WGS sequence"/>
</dbReference>
<dbReference type="EMBL" id="VLTL01000041">
    <property type="protein sequence ID" value="KAA0166188.1"/>
    <property type="molecule type" value="Genomic_DNA"/>
</dbReference>
<dbReference type="SUPFAM" id="SSF50447">
    <property type="entry name" value="Translation proteins"/>
    <property type="match status" value="1"/>
</dbReference>
<dbReference type="Pfam" id="PF00679">
    <property type="entry name" value="EFG_C"/>
    <property type="match status" value="1"/>
</dbReference>
<dbReference type="Pfam" id="PF14492">
    <property type="entry name" value="EFG_III"/>
    <property type="match status" value="1"/>
</dbReference>
<dbReference type="AlphaFoldDB" id="A0A5A8CYS7"/>
<evidence type="ECO:0000313" key="12">
    <source>
        <dbReference type="Proteomes" id="UP000324907"/>
    </source>
</evidence>
<feature type="binding site" evidence="6">
    <location>
        <begin position="91"/>
        <end position="95"/>
    </location>
    <ligand>
        <name>GTP</name>
        <dbReference type="ChEBI" id="CHEBI:37565"/>
    </ligand>
</feature>
<comment type="caution">
    <text evidence="9">The sequence shown here is derived from an EMBL/GenBank/DDBJ whole genome shotgun (WGS) entry which is preliminary data.</text>
</comment>
<evidence type="ECO:0000313" key="9">
    <source>
        <dbReference type="EMBL" id="KAA0158353.1"/>
    </source>
</evidence>
<dbReference type="InterPro" id="IPR000640">
    <property type="entry name" value="EFG_V-like"/>
</dbReference>
<dbReference type="SUPFAM" id="SSF54211">
    <property type="entry name" value="Ribosomal protein S5 domain 2-like"/>
    <property type="match status" value="1"/>
</dbReference>
<dbReference type="SUPFAM" id="SSF52540">
    <property type="entry name" value="P-loop containing nucleoside triphosphate hydrolases"/>
    <property type="match status" value="1"/>
</dbReference>
<dbReference type="FunFam" id="3.30.70.870:FF:000001">
    <property type="entry name" value="Elongation factor G"/>
    <property type="match status" value="1"/>
</dbReference>
<evidence type="ECO:0000313" key="8">
    <source>
        <dbReference type="EMBL" id="KAA0157426.1"/>
    </source>
</evidence>
<evidence type="ECO:0000256" key="1">
    <source>
        <dbReference type="ARBA" id="ARBA00005870"/>
    </source>
</evidence>
<dbReference type="NCBIfam" id="TIGR00231">
    <property type="entry name" value="small_GTP"/>
    <property type="match status" value="1"/>
</dbReference>
<evidence type="ECO:0000256" key="6">
    <source>
        <dbReference type="HAMAP-Rule" id="MF_03061"/>
    </source>
</evidence>
<dbReference type="InterPro" id="IPR005517">
    <property type="entry name" value="Transl_elong_EFG/EF2_IV"/>
</dbReference>
<gene>
    <name evidence="10" type="ORF">FNF28_03235</name>
    <name evidence="8" type="ORF">FNF29_00002</name>
    <name evidence="9" type="ORF">FNF31_05423</name>
</gene>
<dbReference type="GO" id="GO:0005739">
    <property type="term" value="C:mitochondrion"/>
    <property type="evidence" value="ECO:0007669"/>
    <property type="project" value="UniProtKB-SubCell"/>
</dbReference>
<dbReference type="FunFam" id="3.30.70.240:FF:000001">
    <property type="entry name" value="Elongation factor G"/>
    <property type="match status" value="1"/>
</dbReference>
<dbReference type="FunFam" id="3.30.230.10:FF:000003">
    <property type="entry name" value="Elongation factor G"/>
    <property type="match status" value="1"/>
</dbReference>
<evidence type="ECO:0000256" key="3">
    <source>
        <dbReference type="ARBA" id="ARBA00022768"/>
    </source>
</evidence>
<dbReference type="OMA" id="GQFAKVQ"/>
<dbReference type="InterPro" id="IPR047872">
    <property type="entry name" value="EFG_IV"/>
</dbReference>
<evidence type="ECO:0000313" key="11">
    <source>
        <dbReference type="Proteomes" id="UP000323011"/>
    </source>
</evidence>
<dbReference type="PANTHER" id="PTHR43636">
    <property type="entry name" value="ELONGATION FACTOR G, MITOCHONDRIAL"/>
    <property type="match status" value="1"/>
</dbReference>
<dbReference type="SMART" id="SM00889">
    <property type="entry name" value="EFG_IV"/>
    <property type="match status" value="1"/>
</dbReference>
<feature type="domain" description="Tr-type G" evidence="7">
    <location>
        <begin position="15"/>
        <end position="292"/>
    </location>
</feature>
<dbReference type="InterPro" id="IPR000795">
    <property type="entry name" value="T_Tr_GTP-bd_dom"/>
</dbReference>
<dbReference type="GO" id="GO:0003746">
    <property type="term" value="F:translation elongation factor activity"/>
    <property type="evidence" value="ECO:0007669"/>
    <property type="project" value="UniProtKB-UniRule"/>
</dbReference>
<dbReference type="PANTHER" id="PTHR43636:SF2">
    <property type="entry name" value="ELONGATION FACTOR G, MITOCHONDRIAL"/>
    <property type="match status" value="1"/>
</dbReference>
<dbReference type="InterPro" id="IPR020568">
    <property type="entry name" value="Ribosomal_Su5_D2-typ_SF"/>
</dbReference>
<dbReference type="Gene3D" id="2.40.30.10">
    <property type="entry name" value="Translation factors"/>
    <property type="match status" value="1"/>
</dbReference>
<dbReference type="Proteomes" id="UP000323011">
    <property type="component" value="Unassembled WGS sequence"/>
</dbReference>
<dbReference type="InterPro" id="IPR031157">
    <property type="entry name" value="G_TR_CS"/>
</dbReference>
<dbReference type="InterPro" id="IPR041095">
    <property type="entry name" value="EFG_II"/>
</dbReference>
<evidence type="ECO:0000313" key="10">
    <source>
        <dbReference type="EMBL" id="KAA0166188.1"/>
    </source>
</evidence>
<dbReference type="InterPro" id="IPR035647">
    <property type="entry name" value="EFG_III/V"/>
</dbReference>
<dbReference type="HAMAP" id="MF_00054_B">
    <property type="entry name" value="EF_G_EF_2_B"/>
    <property type="match status" value="1"/>
</dbReference>
<dbReference type="NCBIfam" id="NF009381">
    <property type="entry name" value="PRK12740.1-5"/>
    <property type="match status" value="1"/>
</dbReference>
<dbReference type="InterPro" id="IPR005225">
    <property type="entry name" value="Small_GTP-bd"/>
</dbReference>
<dbReference type="Gene3D" id="3.40.50.300">
    <property type="entry name" value="P-loop containing nucleotide triphosphate hydrolases"/>
    <property type="match status" value="1"/>
</dbReference>
<comment type="similarity">
    <text evidence="1">Belongs to the TRAFAC class translation factor GTPase superfamily. Classic translation factor GTPase family. EF-G/EF-2 subfamily.</text>
</comment>
<name>A0A5A8CYS7_CAFRO</name>
<keyword evidence="5 6" id="KW-0342">GTP-binding</keyword>
<comment type="similarity">
    <text evidence="6">Belongs to the GTP-binding elongation factor family. EF-G/EF-2 subfamily.</text>
</comment>
<keyword evidence="11" id="KW-1185">Reference proteome</keyword>
<evidence type="ECO:0000256" key="5">
    <source>
        <dbReference type="ARBA" id="ARBA00023134"/>
    </source>
</evidence>
<feature type="binding site" evidence="6">
    <location>
        <begin position="24"/>
        <end position="31"/>
    </location>
    <ligand>
        <name>GTP</name>
        <dbReference type="ChEBI" id="CHEBI:37565"/>
    </ligand>
</feature>
<dbReference type="NCBIfam" id="TIGR00484">
    <property type="entry name" value="EF-G"/>
    <property type="match status" value="1"/>
</dbReference>
<feature type="binding site" evidence="6">
    <location>
        <begin position="145"/>
        <end position="148"/>
    </location>
    <ligand>
        <name>GTP</name>
        <dbReference type="ChEBI" id="CHEBI:37565"/>
    </ligand>
</feature>
<keyword evidence="2 6" id="KW-0547">Nucleotide-binding</keyword>
<dbReference type="CDD" id="cd01434">
    <property type="entry name" value="EFG_mtEFG1_IV"/>
    <property type="match status" value="1"/>
</dbReference>
<dbReference type="UniPathway" id="UPA00345"/>
<dbReference type="Pfam" id="PF00009">
    <property type="entry name" value="GTP_EFTU"/>
    <property type="match status" value="1"/>
</dbReference>
<dbReference type="InterPro" id="IPR027417">
    <property type="entry name" value="P-loop_NTPase"/>
</dbReference>
<evidence type="ECO:0000256" key="2">
    <source>
        <dbReference type="ARBA" id="ARBA00022741"/>
    </source>
</evidence>
<organism evidence="9 13">
    <name type="scientific">Cafeteria roenbergensis</name>
    <name type="common">Marine flagellate</name>
    <dbReference type="NCBI Taxonomy" id="33653"/>
    <lineage>
        <taxon>Eukaryota</taxon>
        <taxon>Sar</taxon>
        <taxon>Stramenopiles</taxon>
        <taxon>Bigyra</taxon>
        <taxon>Opalozoa</taxon>
        <taxon>Bicosoecida</taxon>
        <taxon>Cafeteriaceae</taxon>
        <taxon>Cafeteria</taxon>
    </lineage>
</organism>
<dbReference type="InterPro" id="IPR004161">
    <property type="entry name" value="EFTu-like_2"/>
</dbReference>
<dbReference type="Proteomes" id="UP000324907">
    <property type="component" value="Unassembled WGS sequence"/>
</dbReference>
<dbReference type="EMBL" id="VLTM01000068">
    <property type="protein sequence ID" value="KAA0158353.1"/>
    <property type="molecule type" value="Genomic_DNA"/>
</dbReference>
<protein>
    <recommendedName>
        <fullName evidence="6">Elongation factor G, mitochondrial</fullName>
        <shortName evidence="6">EF-Gmt</shortName>
    </recommendedName>
    <alternativeName>
        <fullName evidence="6">Elongation factor G 1, mitochondrial</fullName>
        <shortName evidence="6">mEF-G 1</shortName>
    </alternativeName>
    <alternativeName>
        <fullName evidence="6">Elongation factor G1</fullName>
    </alternativeName>
</protein>
<evidence type="ECO:0000259" key="7">
    <source>
        <dbReference type="PROSITE" id="PS51722"/>
    </source>
</evidence>
<dbReference type="InterPro" id="IPR009022">
    <property type="entry name" value="EFG_III"/>
</dbReference>
<dbReference type="PROSITE" id="PS00301">
    <property type="entry name" value="G_TR_1"/>
    <property type="match status" value="1"/>
</dbReference>
<dbReference type="SUPFAM" id="SSF54980">
    <property type="entry name" value="EF-G C-terminal domain-like"/>
    <property type="match status" value="2"/>
</dbReference>
<dbReference type="FunFam" id="2.40.30.10:FF:000022">
    <property type="entry name" value="Elongation factor G, mitochondrial"/>
    <property type="match status" value="1"/>
</dbReference>
<dbReference type="Pfam" id="PF03764">
    <property type="entry name" value="EFG_IV"/>
    <property type="match status" value="1"/>
</dbReference>
<evidence type="ECO:0000256" key="4">
    <source>
        <dbReference type="ARBA" id="ARBA00022917"/>
    </source>
</evidence>
<dbReference type="GO" id="GO:0005525">
    <property type="term" value="F:GTP binding"/>
    <property type="evidence" value="ECO:0007669"/>
    <property type="project" value="UniProtKB-UniRule"/>
</dbReference>
<dbReference type="GO" id="GO:0003924">
    <property type="term" value="F:GTPase activity"/>
    <property type="evidence" value="ECO:0007669"/>
    <property type="project" value="UniProtKB-UniRule"/>
</dbReference>
<keyword evidence="6" id="KW-0496">Mitochondrion</keyword>
<dbReference type="CDD" id="cd16262">
    <property type="entry name" value="EFG_III"/>
    <property type="match status" value="1"/>
</dbReference>
<dbReference type="CDD" id="cd01886">
    <property type="entry name" value="EF-G"/>
    <property type="match status" value="1"/>
</dbReference>
<comment type="subcellular location">
    <subcellularLocation>
        <location evidence="6">Mitochondrion</location>
    </subcellularLocation>
</comment>
<dbReference type="InterPro" id="IPR004540">
    <property type="entry name" value="Transl_elong_EFG/EF2"/>
</dbReference>
<keyword evidence="4 6" id="KW-0648">Protein biosynthesis</keyword>
<dbReference type="InterPro" id="IPR009000">
    <property type="entry name" value="Transl_B-barrel_sf"/>
</dbReference>